<reference evidence="2 3" key="1">
    <citation type="submission" date="2017-03" db="EMBL/GenBank/DDBJ databases">
        <title>An alternative strategy for trypanosome survival in the mammalian bloodstream revealed through genome and transcriptome analysis of the ubiquitous bovine parasite Trypanosoma (Megatrypanum) theileri.</title>
        <authorList>
            <person name="Kelly S."/>
            <person name="Ivens A."/>
            <person name="Mott A."/>
            <person name="O'Neill E."/>
            <person name="Emms D."/>
            <person name="Macleod O."/>
            <person name="Voorheis P."/>
            <person name="Matthews J."/>
            <person name="Matthews K."/>
            <person name="Carrington M."/>
        </authorList>
    </citation>
    <scope>NUCLEOTIDE SEQUENCE [LARGE SCALE GENOMIC DNA]</scope>
    <source>
        <strain evidence="2">Edinburgh</strain>
    </source>
</reference>
<organism evidence="2 3">
    <name type="scientific">Trypanosoma theileri</name>
    <dbReference type="NCBI Taxonomy" id="67003"/>
    <lineage>
        <taxon>Eukaryota</taxon>
        <taxon>Discoba</taxon>
        <taxon>Euglenozoa</taxon>
        <taxon>Kinetoplastea</taxon>
        <taxon>Metakinetoplastina</taxon>
        <taxon>Trypanosomatida</taxon>
        <taxon>Trypanosomatidae</taxon>
        <taxon>Trypanosoma</taxon>
    </lineage>
</organism>
<feature type="region of interest" description="Disordered" evidence="1">
    <location>
        <begin position="36"/>
        <end position="68"/>
    </location>
</feature>
<dbReference type="Proteomes" id="UP000192257">
    <property type="component" value="Unassembled WGS sequence"/>
</dbReference>
<evidence type="ECO:0000313" key="2">
    <source>
        <dbReference type="EMBL" id="ORC86545.1"/>
    </source>
</evidence>
<gene>
    <name evidence="2" type="ORF">TM35_000271350</name>
</gene>
<accession>A0A1X0NPB6</accession>
<name>A0A1X0NPB6_9TRYP</name>
<keyword evidence="3" id="KW-1185">Reference proteome</keyword>
<proteinExistence type="predicted"/>
<dbReference type="RefSeq" id="XP_028880611.1">
    <property type="nucleotide sequence ID" value="XM_029028028.1"/>
</dbReference>
<evidence type="ECO:0000256" key="1">
    <source>
        <dbReference type="SAM" id="MobiDB-lite"/>
    </source>
</evidence>
<dbReference type="EMBL" id="NBCO01000027">
    <property type="protein sequence ID" value="ORC86545.1"/>
    <property type="molecule type" value="Genomic_DNA"/>
</dbReference>
<dbReference type="VEuPathDB" id="TriTrypDB:TM35_000271350"/>
<comment type="caution">
    <text evidence="2">The sequence shown here is derived from an EMBL/GenBank/DDBJ whole genome shotgun (WGS) entry which is preliminary data.</text>
</comment>
<evidence type="ECO:0008006" key="4">
    <source>
        <dbReference type="Google" id="ProtNLM"/>
    </source>
</evidence>
<dbReference type="AlphaFoldDB" id="A0A1X0NPB6"/>
<evidence type="ECO:0000313" key="3">
    <source>
        <dbReference type="Proteomes" id="UP000192257"/>
    </source>
</evidence>
<protein>
    <recommendedName>
        <fullName evidence="4">Tbingi protein</fullName>
    </recommendedName>
</protein>
<dbReference type="GeneID" id="39987808"/>
<sequence>MGLRDTSPAESGDSDRFPCGAFRKFYAHPASLATRRGKFHEGEGMLRKRRSQPIPAQTGKNKRPSGISLPRMRLTQCVGKLGKLCAECHGTDITPRARTTANAPNTKKQLCIAWVASSFIHCG</sequence>